<dbReference type="Proteomes" id="UP000198287">
    <property type="component" value="Unassembled WGS sequence"/>
</dbReference>
<reference evidence="2 3" key="1">
    <citation type="submission" date="2015-12" db="EMBL/GenBank/DDBJ databases">
        <title>The genome of Folsomia candida.</title>
        <authorList>
            <person name="Faddeeva A."/>
            <person name="Derks M.F."/>
            <person name="Anvar Y."/>
            <person name="Smit S."/>
            <person name="Van Straalen N."/>
            <person name="Roelofs D."/>
        </authorList>
    </citation>
    <scope>NUCLEOTIDE SEQUENCE [LARGE SCALE GENOMIC DNA]</scope>
    <source>
        <strain evidence="2 3">VU population</strain>
        <tissue evidence="2">Whole body</tissue>
    </source>
</reference>
<dbReference type="AlphaFoldDB" id="A0A226EYG2"/>
<sequence length="226" mass="24273">MSAIKIIVIFLPIFFENAYACSYRNAGVNSANSLASGMRESSDKLKAAMEKGAGDVKEAVNGMSTSISDLAKKVSVTVDSKDFANVGQAASENLRDAVAVLSQNWKLAVNTADLKDIGSEAAKHLADALTKISIRMEELRFALEDTTTKLENSMKLAINGTQDIVHEFANTIVALGERISVRMDSGDLALMGDSATRNLKEAIVELSKNWDVAISTSDLKVIIKTL</sequence>
<evidence type="ECO:0000313" key="3">
    <source>
        <dbReference type="Proteomes" id="UP000198287"/>
    </source>
</evidence>
<keyword evidence="2" id="KW-0282">Flagellum</keyword>
<organism evidence="2 3">
    <name type="scientific">Folsomia candida</name>
    <name type="common">Springtail</name>
    <dbReference type="NCBI Taxonomy" id="158441"/>
    <lineage>
        <taxon>Eukaryota</taxon>
        <taxon>Metazoa</taxon>
        <taxon>Ecdysozoa</taxon>
        <taxon>Arthropoda</taxon>
        <taxon>Hexapoda</taxon>
        <taxon>Collembola</taxon>
        <taxon>Entomobryomorpha</taxon>
        <taxon>Isotomoidea</taxon>
        <taxon>Isotomidae</taxon>
        <taxon>Proisotominae</taxon>
        <taxon>Folsomia</taxon>
    </lineage>
</organism>
<dbReference type="EMBL" id="LNIX01000001">
    <property type="protein sequence ID" value="OXA62250.1"/>
    <property type="molecule type" value="Genomic_DNA"/>
</dbReference>
<feature type="signal peptide" evidence="1">
    <location>
        <begin position="1"/>
        <end position="20"/>
    </location>
</feature>
<keyword evidence="2" id="KW-0966">Cell projection</keyword>
<keyword evidence="2" id="KW-0969">Cilium</keyword>
<feature type="chain" id="PRO_5013211704" evidence="1">
    <location>
        <begin position="21"/>
        <end position="226"/>
    </location>
</feature>
<name>A0A226EYG2_FOLCA</name>
<evidence type="ECO:0000256" key="1">
    <source>
        <dbReference type="SAM" id="SignalP"/>
    </source>
</evidence>
<accession>A0A226EYG2</accession>
<keyword evidence="1" id="KW-0732">Signal</keyword>
<keyword evidence="3" id="KW-1185">Reference proteome</keyword>
<proteinExistence type="predicted"/>
<comment type="caution">
    <text evidence="2">The sequence shown here is derived from an EMBL/GenBank/DDBJ whole genome shotgun (WGS) entry which is preliminary data.</text>
</comment>
<evidence type="ECO:0000313" key="2">
    <source>
        <dbReference type="EMBL" id="OXA62250.1"/>
    </source>
</evidence>
<protein>
    <submittedName>
        <fullName evidence="2">Flagellar hook-associated protein 2</fullName>
    </submittedName>
</protein>
<gene>
    <name evidence="2" type="ORF">Fcan01_01223</name>
</gene>